<dbReference type="EMBL" id="WNWW01000870">
    <property type="protein sequence ID" value="KAF3421385.1"/>
    <property type="molecule type" value="Genomic_DNA"/>
</dbReference>
<accession>A0A833RXQ4</accession>
<reference evidence="1" key="1">
    <citation type="submission" date="2019-11" db="EMBL/GenBank/DDBJ databases">
        <title>The nuclear and mitochondrial genomes of Frieseomelitta varia - a highly eusocial stingless bee (Meliponini) with a permanently sterile worker caste.</title>
        <authorList>
            <person name="Freitas F.C.P."/>
            <person name="Lourenco A.P."/>
            <person name="Nunes F.M.F."/>
            <person name="Paschoal A.R."/>
            <person name="Abreu F.C.P."/>
            <person name="Barbin F.O."/>
            <person name="Bataglia L."/>
            <person name="Cardoso-Junior C.A.M."/>
            <person name="Cervoni M.S."/>
            <person name="Silva S.R."/>
            <person name="Dalarmi F."/>
            <person name="Del Lama M.A."/>
            <person name="Depintor T.S."/>
            <person name="Ferreira K.M."/>
            <person name="Goria P.S."/>
            <person name="Jaskot M.C."/>
            <person name="Lago D.C."/>
            <person name="Luna-Lucena D."/>
            <person name="Moda L.M."/>
            <person name="Nascimento L."/>
            <person name="Pedrino M."/>
            <person name="Rabico F.O."/>
            <person name="Sanches F.C."/>
            <person name="Santos D.E."/>
            <person name="Santos C.G."/>
            <person name="Vieira J."/>
            <person name="Lopes T.F."/>
            <person name="Barchuk A.R."/>
            <person name="Hartfelder K."/>
            <person name="Simoes Z.L.P."/>
            <person name="Bitondi M.M.G."/>
            <person name="Pinheiro D.G."/>
        </authorList>
    </citation>
    <scope>NUCLEOTIDE SEQUENCE</scope>
    <source>
        <strain evidence="1">USP_RPSP 00005682</strain>
        <tissue evidence="1">Whole individual</tissue>
    </source>
</reference>
<protein>
    <submittedName>
        <fullName evidence="1">Uncharacterized protein</fullName>
    </submittedName>
</protein>
<evidence type="ECO:0000313" key="2">
    <source>
        <dbReference type="Proteomes" id="UP000655588"/>
    </source>
</evidence>
<dbReference type="AlphaFoldDB" id="A0A833RXQ4"/>
<comment type="caution">
    <text evidence="1">The sequence shown here is derived from an EMBL/GenBank/DDBJ whole genome shotgun (WGS) entry which is preliminary data.</text>
</comment>
<keyword evidence="2" id="KW-1185">Reference proteome</keyword>
<sequence>MNVLFVRKKERKKRTRTPLKFKSLRARIRLIKSTRELSVLDLEFILISVQLRILRIFYAENRKIFIA</sequence>
<organism evidence="1 2">
    <name type="scientific">Frieseomelitta varia</name>
    <dbReference type="NCBI Taxonomy" id="561572"/>
    <lineage>
        <taxon>Eukaryota</taxon>
        <taxon>Metazoa</taxon>
        <taxon>Ecdysozoa</taxon>
        <taxon>Arthropoda</taxon>
        <taxon>Hexapoda</taxon>
        <taxon>Insecta</taxon>
        <taxon>Pterygota</taxon>
        <taxon>Neoptera</taxon>
        <taxon>Endopterygota</taxon>
        <taxon>Hymenoptera</taxon>
        <taxon>Apocrita</taxon>
        <taxon>Aculeata</taxon>
        <taxon>Apoidea</taxon>
        <taxon>Anthophila</taxon>
        <taxon>Apidae</taxon>
        <taxon>Frieseomelitta</taxon>
    </lineage>
</organism>
<evidence type="ECO:0000313" key="1">
    <source>
        <dbReference type="EMBL" id="KAF3421385.1"/>
    </source>
</evidence>
<gene>
    <name evidence="1" type="ORF">E2986_10721</name>
</gene>
<name>A0A833RXQ4_9HYME</name>
<proteinExistence type="predicted"/>
<dbReference type="Proteomes" id="UP000655588">
    <property type="component" value="Unassembled WGS sequence"/>
</dbReference>